<reference evidence="1" key="1">
    <citation type="submission" date="2018-05" db="EMBL/GenBank/DDBJ databases">
        <title>Draft genome of Mucuna pruriens seed.</title>
        <authorList>
            <person name="Nnadi N.E."/>
            <person name="Vos R."/>
            <person name="Hasami M.H."/>
            <person name="Devisetty U.K."/>
            <person name="Aguiy J.C."/>
        </authorList>
    </citation>
    <scope>NUCLEOTIDE SEQUENCE [LARGE SCALE GENOMIC DNA]</scope>
    <source>
        <strain evidence="1">JCA_2017</strain>
    </source>
</reference>
<keyword evidence="2" id="KW-1185">Reference proteome</keyword>
<organism evidence="1 2">
    <name type="scientific">Mucuna pruriens</name>
    <name type="common">Velvet bean</name>
    <name type="synonym">Dolichos pruriens</name>
    <dbReference type="NCBI Taxonomy" id="157652"/>
    <lineage>
        <taxon>Eukaryota</taxon>
        <taxon>Viridiplantae</taxon>
        <taxon>Streptophyta</taxon>
        <taxon>Embryophyta</taxon>
        <taxon>Tracheophyta</taxon>
        <taxon>Spermatophyta</taxon>
        <taxon>Magnoliopsida</taxon>
        <taxon>eudicotyledons</taxon>
        <taxon>Gunneridae</taxon>
        <taxon>Pentapetalae</taxon>
        <taxon>rosids</taxon>
        <taxon>fabids</taxon>
        <taxon>Fabales</taxon>
        <taxon>Fabaceae</taxon>
        <taxon>Papilionoideae</taxon>
        <taxon>50 kb inversion clade</taxon>
        <taxon>NPAAA clade</taxon>
        <taxon>indigoferoid/millettioid clade</taxon>
        <taxon>Phaseoleae</taxon>
        <taxon>Mucuna</taxon>
    </lineage>
</organism>
<sequence>MVGWTVQLFEFDISFERRDHIKAQALADFITKSTKETGMERSSSYLLTRRQIREEVEWVLS</sequence>
<proteinExistence type="predicted"/>
<gene>
    <name evidence="1" type="ORF">CR513_52084</name>
</gene>
<dbReference type="AlphaFoldDB" id="A0A371ES66"/>
<evidence type="ECO:0000313" key="1">
    <source>
        <dbReference type="EMBL" id="RDX68888.1"/>
    </source>
</evidence>
<protein>
    <submittedName>
        <fullName evidence="1">Uncharacterized protein</fullName>
    </submittedName>
</protein>
<accession>A0A371ES66</accession>
<name>A0A371ES66_MUCPR</name>
<dbReference type="OrthoDB" id="1730596at2759"/>
<dbReference type="Proteomes" id="UP000257109">
    <property type="component" value="Unassembled WGS sequence"/>
</dbReference>
<dbReference type="EMBL" id="QJKJ01012344">
    <property type="protein sequence ID" value="RDX68888.1"/>
    <property type="molecule type" value="Genomic_DNA"/>
</dbReference>
<feature type="non-terminal residue" evidence="1">
    <location>
        <position position="1"/>
    </location>
</feature>
<evidence type="ECO:0000313" key="2">
    <source>
        <dbReference type="Proteomes" id="UP000257109"/>
    </source>
</evidence>
<comment type="caution">
    <text evidence="1">The sequence shown here is derived from an EMBL/GenBank/DDBJ whole genome shotgun (WGS) entry which is preliminary data.</text>
</comment>